<feature type="compositionally biased region" description="Polar residues" evidence="1">
    <location>
        <begin position="201"/>
        <end position="223"/>
    </location>
</feature>
<feature type="compositionally biased region" description="Basic and acidic residues" evidence="1">
    <location>
        <begin position="229"/>
        <end position="239"/>
    </location>
</feature>
<keyword evidence="3" id="KW-1185">Reference proteome</keyword>
<reference evidence="2" key="1">
    <citation type="submission" date="2022-06" db="EMBL/GenBank/DDBJ databases">
        <authorList>
            <consortium name="SYNGENTA / RWTH Aachen University"/>
        </authorList>
    </citation>
    <scope>NUCLEOTIDE SEQUENCE</scope>
</reference>
<feature type="region of interest" description="Disordered" evidence="1">
    <location>
        <begin position="201"/>
        <end position="253"/>
    </location>
</feature>
<evidence type="ECO:0000313" key="3">
    <source>
        <dbReference type="Proteomes" id="UP001153365"/>
    </source>
</evidence>
<protein>
    <submittedName>
        <fullName evidence="2">Uncharacterized protein</fullName>
    </submittedName>
</protein>
<gene>
    <name evidence="2" type="ORF">PPACK8108_LOCUS25583</name>
</gene>
<dbReference type="Proteomes" id="UP001153365">
    <property type="component" value="Unassembled WGS sequence"/>
</dbReference>
<proteinExistence type="predicted"/>
<dbReference type="EMBL" id="CALTRL010006254">
    <property type="protein sequence ID" value="CAH7690284.1"/>
    <property type="molecule type" value="Genomic_DNA"/>
</dbReference>
<evidence type="ECO:0000313" key="2">
    <source>
        <dbReference type="EMBL" id="CAH7690284.1"/>
    </source>
</evidence>
<sequence>MHNLNCFRKFSTTKLRQRTTELNRLDGVMMVKINPDLSTESRTSSARFLPGQSIKSIIDNIIKNSDWRPELSEPIKLAINEHSQPNILPRLLGSVLEEEFDYLPGLVRDQFAAQDPENNASLKGYPFPKAGFLKNNSMNSDNSINHSTIMTKGTTLGTCLVRMSTSGKIESALAAYQGNGVIEYCSEVLRPAPAQLMVQGNNNHNRFASNPSTSQAGPSSNSKSHLKTFNKEPTGRVDSGEQEAVPGVEVQDDCTSPLSSLEIGSFSNSSLKPLQLPTRSNQFSLRVVYHQT</sequence>
<dbReference type="AlphaFoldDB" id="A0AAV0BSA0"/>
<name>A0AAV0BSA0_PHAPC</name>
<comment type="caution">
    <text evidence="2">The sequence shown here is derived from an EMBL/GenBank/DDBJ whole genome shotgun (WGS) entry which is preliminary data.</text>
</comment>
<evidence type="ECO:0000256" key="1">
    <source>
        <dbReference type="SAM" id="MobiDB-lite"/>
    </source>
</evidence>
<organism evidence="2 3">
    <name type="scientific">Phakopsora pachyrhizi</name>
    <name type="common">Asian soybean rust disease fungus</name>
    <dbReference type="NCBI Taxonomy" id="170000"/>
    <lineage>
        <taxon>Eukaryota</taxon>
        <taxon>Fungi</taxon>
        <taxon>Dikarya</taxon>
        <taxon>Basidiomycota</taxon>
        <taxon>Pucciniomycotina</taxon>
        <taxon>Pucciniomycetes</taxon>
        <taxon>Pucciniales</taxon>
        <taxon>Phakopsoraceae</taxon>
        <taxon>Phakopsora</taxon>
    </lineage>
</organism>
<accession>A0AAV0BSA0</accession>